<proteinExistence type="predicted"/>
<sequence length="55" mass="6552">MTDKVLTQRENLLREDRLCAERKRYQAEAEAAQRATRNIERRLEELRALGVQTDH</sequence>
<accession>A0A0E9XNQ4</accession>
<evidence type="ECO:0000313" key="2">
    <source>
        <dbReference type="EMBL" id="JAI03476.1"/>
    </source>
</evidence>
<protein>
    <submittedName>
        <fullName evidence="2">Uncharacterized protein</fullName>
    </submittedName>
</protein>
<dbReference type="EMBL" id="GBXM01005102">
    <property type="protein sequence ID" value="JAI03476.1"/>
    <property type="molecule type" value="Transcribed_RNA"/>
</dbReference>
<name>A0A0E9XNQ4_ANGAN</name>
<reference evidence="2" key="2">
    <citation type="journal article" date="2015" name="Fish Shellfish Immunol.">
        <title>Early steps in the European eel (Anguilla anguilla)-Vibrio vulnificus interaction in the gills: Role of the RtxA13 toxin.</title>
        <authorList>
            <person name="Callol A."/>
            <person name="Pajuelo D."/>
            <person name="Ebbesson L."/>
            <person name="Teles M."/>
            <person name="MacKenzie S."/>
            <person name="Amaro C."/>
        </authorList>
    </citation>
    <scope>NUCLEOTIDE SEQUENCE</scope>
</reference>
<keyword evidence="1" id="KW-0175">Coiled coil</keyword>
<organism evidence="2">
    <name type="scientific">Anguilla anguilla</name>
    <name type="common">European freshwater eel</name>
    <name type="synonym">Muraena anguilla</name>
    <dbReference type="NCBI Taxonomy" id="7936"/>
    <lineage>
        <taxon>Eukaryota</taxon>
        <taxon>Metazoa</taxon>
        <taxon>Chordata</taxon>
        <taxon>Craniata</taxon>
        <taxon>Vertebrata</taxon>
        <taxon>Euteleostomi</taxon>
        <taxon>Actinopterygii</taxon>
        <taxon>Neopterygii</taxon>
        <taxon>Teleostei</taxon>
        <taxon>Anguilliformes</taxon>
        <taxon>Anguillidae</taxon>
        <taxon>Anguilla</taxon>
    </lineage>
</organism>
<evidence type="ECO:0000256" key="1">
    <source>
        <dbReference type="SAM" id="Coils"/>
    </source>
</evidence>
<reference evidence="2" key="1">
    <citation type="submission" date="2014-11" db="EMBL/GenBank/DDBJ databases">
        <authorList>
            <person name="Amaro Gonzalez C."/>
        </authorList>
    </citation>
    <scope>NUCLEOTIDE SEQUENCE</scope>
</reference>
<feature type="coiled-coil region" evidence="1">
    <location>
        <begin position="15"/>
        <end position="49"/>
    </location>
</feature>
<dbReference type="AlphaFoldDB" id="A0A0E9XNQ4"/>